<dbReference type="RefSeq" id="XP_043138102.1">
    <property type="nucleotide sequence ID" value="XM_043280533.1"/>
</dbReference>
<proteinExistence type="predicted"/>
<organism evidence="3 4">
    <name type="scientific">Aspergillus chevalieri</name>
    <name type="common">Eurotium chevalieri</name>
    <dbReference type="NCBI Taxonomy" id="182096"/>
    <lineage>
        <taxon>Eukaryota</taxon>
        <taxon>Fungi</taxon>
        <taxon>Dikarya</taxon>
        <taxon>Ascomycota</taxon>
        <taxon>Pezizomycotina</taxon>
        <taxon>Eurotiomycetes</taxon>
        <taxon>Eurotiomycetidae</taxon>
        <taxon>Eurotiales</taxon>
        <taxon>Aspergillaceae</taxon>
        <taxon>Aspergillus</taxon>
        <taxon>Aspergillus subgen. Aspergillus</taxon>
    </lineage>
</organism>
<accession>A0A7R7VRN8</accession>
<dbReference type="PROSITE" id="PS51782">
    <property type="entry name" value="LYSM"/>
    <property type="match status" value="1"/>
</dbReference>
<feature type="chain" id="PRO_5031220563" description="LysM domain-containing protein" evidence="1">
    <location>
        <begin position="20"/>
        <end position="229"/>
    </location>
</feature>
<dbReference type="KEGG" id="ache:ACHE_50778A"/>
<dbReference type="PANTHER" id="PTHR33734">
    <property type="entry name" value="LYSM DOMAIN-CONTAINING GPI-ANCHORED PROTEIN 2"/>
    <property type="match status" value="1"/>
</dbReference>
<name>A0A7R7VRN8_ASPCH</name>
<dbReference type="GeneID" id="66983938"/>
<keyword evidence="1" id="KW-0732">Signal</keyword>
<keyword evidence="4" id="KW-1185">Reference proteome</keyword>
<feature type="domain" description="LysM" evidence="2">
    <location>
        <begin position="31"/>
        <end position="75"/>
    </location>
</feature>
<evidence type="ECO:0000256" key="1">
    <source>
        <dbReference type="SAM" id="SignalP"/>
    </source>
</evidence>
<dbReference type="Proteomes" id="UP000637239">
    <property type="component" value="Chromosome 5"/>
</dbReference>
<gene>
    <name evidence="3" type="ORF">ACHE_50778A</name>
</gene>
<reference evidence="3" key="1">
    <citation type="submission" date="2021-01" db="EMBL/GenBank/DDBJ databases">
        <authorList>
            <consortium name="Aspergillus chevalieri M1 genome sequencing consortium"/>
            <person name="Kazuki M."/>
            <person name="Futagami T."/>
        </authorList>
    </citation>
    <scope>NUCLEOTIDE SEQUENCE</scope>
    <source>
        <strain evidence="3">M1</strain>
    </source>
</reference>
<evidence type="ECO:0000313" key="4">
    <source>
        <dbReference type="Proteomes" id="UP000637239"/>
    </source>
</evidence>
<dbReference type="Gene3D" id="3.10.350.10">
    <property type="entry name" value="LysM domain"/>
    <property type="match status" value="2"/>
</dbReference>
<dbReference type="PANTHER" id="PTHR33734:SF22">
    <property type="entry name" value="MEMBRANE-BOUND LYTIC MUREIN TRANSGLYCOSYLASE D"/>
    <property type="match status" value="1"/>
</dbReference>
<evidence type="ECO:0000259" key="2">
    <source>
        <dbReference type="PROSITE" id="PS51782"/>
    </source>
</evidence>
<dbReference type="EMBL" id="AP024420">
    <property type="protein sequence ID" value="BCR89580.1"/>
    <property type="molecule type" value="Genomic_DNA"/>
</dbReference>
<dbReference type="CDD" id="cd00118">
    <property type="entry name" value="LysM"/>
    <property type="match status" value="1"/>
</dbReference>
<dbReference type="GO" id="GO:0008932">
    <property type="term" value="F:lytic endotransglycosylase activity"/>
    <property type="evidence" value="ECO:0007669"/>
    <property type="project" value="TreeGrafter"/>
</dbReference>
<sequence>MMKNTLLSLSLFLIGSMAASDPSCQHGDAITTYTVKSNDTIFSIADRYNTTVCDISRYNHIADPQMLYTGEELYIPPQRCAHSDPSHSCLLTNQNATNTCVNGGPHTYTIFQGDTIRKIALAKFNITIEALNSTAGHMTYGASGDIDAEIESGLLIKVPQCYPSRCEYRPYYYTWGTYKDLAIKYNTTPGHIFALNPSFNHSETGPGVGGWITLPMNCGSLSDNVTVVS</sequence>
<dbReference type="SUPFAM" id="SSF54106">
    <property type="entry name" value="LysM domain"/>
    <property type="match status" value="1"/>
</dbReference>
<dbReference type="Pfam" id="PF01476">
    <property type="entry name" value="LysM"/>
    <property type="match status" value="1"/>
</dbReference>
<dbReference type="SMART" id="SM00257">
    <property type="entry name" value="LysM"/>
    <property type="match status" value="2"/>
</dbReference>
<dbReference type="InterPro" id="IPR018392">
    <property type="entry name" value="LysM"/>
</dbReference>
<dbReference type="InterPro" id="IPR036779">
    <property type="entry name" value="LysM_dom_sf"/>
</dbReference>
<reference evidence="3" key="2">
    <citation type="submission" date="2021-02" db="EMBL/GenBank/DDBJ databases">
        <title>Aspergillus chevalieri M1 genome sequence.</title>
        <authorList>
            <person name="Kadooka C."/>
            <person name="Mori K."/>
            <person name="Futagami T."/>
        </authorList>
    </citation>
    <scope>NUCLEOTIDE SEQUENCE</scope>
    <source>
        <strain evidence="3">M1</strain>
    </source>
</reference>
<protein>
    <recommendedName>
        <fullName evidence="2">LysM domain-containing protein</fullName>
    </recommendedName>
</protein>
<evidence type="ECO:0000313" key="3">
    <source>
        <dbReference type="EMBL" id="BCR89580.1"/>
    </source>
</evidence>
<feature type="signal peptide" evidence="1">
    <location>
        <begin position="1"/>
        <end position="19"/>
    </location>
</feature>
<dbReference type="AlphaFoldDB" id="A0A7R7VRN8"/>